<sequence length="331" mass="36675">RTRDGVGDHLNLRSQGTTILIGEHHSNARDGRKNLSLLRLRYCSSQNLHCDRISINLAALLLFCQKQVVGWCSAVVGWSDPLESLCSSTPKCHNKPITQSISCALFLSLLPFFASTGLYFYLWTPESKPSIIFAAVKSAPILLLAAVVLSWNGCQNVLGVVGGLLFSAVGDWCLIWSEYFLHGMGAFSASHLLYSLAFLSSRYATHSSSSWTRILSLILLLIGGAFYFYLYPFLQKAPNFKIETPAVGAYIFLTVFMGALAIRTRRFATLMGSLVFMVSDMSLAVQVFNAAKIAHVHYFVMGTYYLAQLLIAVGDIRASENKEDFGKWKRP</sequence>
<feature type="transmembrane region" description="Helical" evidence="9">
    <location>
        <begin position="157"/>
        <end position="177"/>
    </location>
</feature>
<feature type="transmembrane region" description="Helical" evidence="9">
    <location>
        <begin position="103"/>
        <end position="124"/>
    </location>
</feature>
<evidence type="ECO:0000256" key="2">
    <source>
        <dbReference type="ARBA" id="ARBA00007375"/>
    </source>
</evidence>
<dbReference type="GO" id="GO:0016020">
    <property type="term" value="C:membrane"/>
    <property type="evidence" value="ECO:0007669"/>
    <property type="project" value="UniProtKB-SubCell"/>
</dbReference>
<protein>
    <recommendedName>
        <fullName evidence="6">lysoplasmalogenase</fullName>
        <ecNumber evidence="6">3.3.2.2</ecNumber>
    </recommendedName>
</protein>
<feature type="transmembrane region" description="Helical" evidence="9">
    <location>
        <begin position="242"/>
        <end position="262"/>
    </location>
</feature>
<reference evidence="10" key="2">
    <citation type="submission" date="2025-08" db="UniProtKB">
        <authorList>
            <consortium name="Ensembl"/>
        </authorList>
    </citation>
    <scope>IDENTIFICATION</scope>
</reference>
<reference evidence="10" key="3">
    <citation type="submission" date="2025-09" db="UniProtKB">
        <authorList>
            <consortium name="Ensembl"/>
        </authorList>
    </citation>
    <scope>IDENTIFICATION</scope>
</reference>
<evidence type="ECO:0000256" key="7">
    <source>
        <dbReference type="ARBA" id="ARBA00049458"/>
    </source>
</evidence>
<evidence type="ECO:0000256" key="5">
    <source>
        <dbReference type="ARBA" id="ARBA00023136"/>
    </source>
</evidence>
<dbReference type="EC" id="3.3.2.2" evidence="6"/>
<keyword evidence="5 9" id="KW-0472">Membrane</keyword>
<proteinExistence type="inferred from homology"/>
<comment type="subcellular location">
    <subcellularLocation>
        <location evidence="1">Membrane</location>
        <topology evidence="1">Multi-pass membrane protein</topology>
    </subcellularLocation>
</comment>
<feature type="transmembrane region" description="Helical" evidence="9">
    <location>
        <begin position="269"/>
        <end position="288"/>
    </location>
</feature>
<evidence type="ECO:0000313" key="10">
    <source>
        <dbReference type="Ensembl" id="ENSGWIP00000036405.1"/>
    </source>
</evidence>
<comment type="similarity">
    <text evidence="2">Belongs to the TMEM86 family.</text>
</comment>
<comment type="catalytic activity">
    <reaction evidence="8">
        <text>a 1-O-(1Z-alkenyl)-sn-glycero-3-phosphocholine + H2O = a 2,3-saturated aldehyde + sn-glycerol 3-phosphocholine</text>
        <dbReference type="Rhea" id="RHEA:22544"/>
        <dbReference type="ChEBI" id="CHEBI:15377"/>
        <dbReference type="ChEBI" id="CHEBI:16870"/>
        <dbReference type="ChEBI" id="CHEBI:73359"/>
        <dbReference type="ChEBI" id="CHEBI:77287"/>
        <dbReference type="EC" id="3.3.2.2"/>
    </reaction>
</comment>
<keyword evidence="3 9" id="KW-0812">Transmembrane</keyword>
<evidence type="ECO:0000313" key="11">
    <source>
        <dbReference type="Proteomes" id="UP000694680"/>
    </source>
</evidence>
<feature type="transmembrane region" description="Helical" evidence="9">
    <location>
        <begin position="130"/>
        <end position="150"/>
    </location>
</feature>
<name>A0A8C5GVM1_GOUWI</name>
<dbReference type="Ensembl" id="ENSGWIT00000039673.1">
    <property type="protein sequence ID" value="ENSGWIP00000036405.1"/>
    <property type="gene ID" value="ENSGWIG00000018761.1"/>
</dbReference>
<keyword evidence="4 9" id="KW-1133">Transmembrane helix</keyword>
<evidence type="ECO:0000256" key="1">
    <source>
        <dbReference type="ARBA" id="ARBA00004141"/>
    </source>
</evidence>
<dbReference type="GO" id="GO:0047408">
    <property type="term" value="F:alkenylglycerophosphocholine hydrolase activity"/>
    <property type="evidence" value="ECO:0007669"/>
    <property type="project" value="UniProtKB-EC"/>
</dbReference>
<dbReference type="PANTHER" id="PTHR31885">
    <property type="entry name" value="GH04784P"/>
    <property type="match status" value="1"/>
</dbReference>
<dbReference type="InterPro" id="IPR012506">
    <property type="entry name" value="TMEM86B-like"/>
</dbReference>
<dbReference type="Proteomes" id="UP000694680">
    <property type="component" value="Chromosome 8"/>
</dbReference>
<feature type="transmembrane region" description="Helical" evidence="9">
    <location>
        <begin position="211"/>
        <end position="230"/>
    </location>
</feature>
<reference evidence="10" key="1">
    <citation type="submission" date="2020-06" db="EMBL/GenBank/DDBJ databases">
        <authorList>
            <consortium name="Wellcome Sanger Institute Data Sharing"/>
        </authorList>
    </citation>
    <scope>NUCLEOTIDE SEQUENCE [LARGE SCALE GENOMIC DNA]</scope>
</reference>
<evidence type="ECO:0000256" key="6">
    <source>
        <dbReference type="ARBA" id="ARBA00035673"/>
    </source>
</evidence>
<accession>A0A8C5GVM1</accession>
<evidence type="ECO:0000256" key="4">
    <source>
        <dbReference type="ARBA" id="ARBA00022989"/>
    </source>
</evidence>
<feature type="transmembrane region" description="Helical" evidence="9">
    <location>
        <begin position="294"/>
        <end position="313"/>
    </location>
</feature>
<keyword evidence="11" id="KW-1185">Reference proteome</keyword>
<dbReference type="PANTHER" id="PTHR31885:SF11">
    <property type="entry name" value="TRANSMEMBRANE PROTEIN 86B"/>
    <property type="match status" value="1"/>
</dbReference>
<comment type="catalytic activity">
    <reaction evidence="7">
        <text>a 1-O-(1Z-alkenyl)-sn-glycero-3-phosphoethanolamine + H2O = a 2,3-saturated aldehyde + sn-glycero-3-phosphoethanolamine</text>
        <dbReference type="Rhea" id="RHEA:16905"/>
        <dbReference type="ChEBI" id="CHEBI:15377"/>
        <dbReference type="ChEBI" id="CHEBI:73359"/>
        <dbReference type="ChEBI" id="CHEBI:77288"/>
        <dbReference type="ChEBI" id="CHEBI:143890"/>
        <dbReference type="EC" id="3.3.2.2"/>
    </reaction>
</comment>
<dbReference type="AlphaFoldDB" id="A0A8C5GVM1"/>
<evidence type="ECO:0000256" key="3">
    <source>
        <dbReference type="ARBA" id="ARBA00022692"/>
    </source>
</evidence>
<gene>
    <name evidence="10" type="primary">tmem86b</name>
</gene>
<evidence type="ECO:0000256" key="9">
    <source>
        <dbReference type="SAM" id="Phobius"/>
    </source>
</evidence>
<organism evidence="10 11">
    <name type="scientific">Gouania willdenowi</name>
    <name type="common">Blunt-snouted clingfish</name>
    <name type="synonym">Lepadogaster willdenowi</name>
    <dbReference type="NCBI Taxonomy" id="441366"/>
    <lineage>
        <taxon>Eukaryota</taxon>
        <taxon>Metazoa</taxon>
        <taxon>Chordata</taxon>
        <taxon>Craniata</taxon>
        <taxon>Vertebrata</taxon>
        <taxon>Euteleostomi</taxon>
        <taxon>Actinopterygii</taxon>
        <taxon>Neopterygii</taxon>
        <taxon>Teleostei</taxon>
        <taxon>Neoteleostei</taxon>
        <taxon>Acanthomorphata</taxon>
        <taxon>Ovalentaria</taxon>
        <taxon>Blenniimorphae</taxon>
        <taxon>Blenniiformes</taxon>
        <taxon>Gobiesocoidei</taxon>
        <taxon>Gobiesocidae</taxon>
        <taxon>Gobiesocinae</taxon>
        <taxon>Gouania</taxon>
    </lineage>
</organism>
<dbReference type="Pfam" id="PF07947">
    <property type="entry name" value="YhhN"/>
    <property type="match status" value="1"/>
</dbReference>
<evidence type="ECO:0000256" key="8">
    <source>
        <dbReference type="ARBA" id="ARBA00049560"/>
    </source>
</evidence>